<feature type="disulfide bond" evidence="8">
    <location>
        <begin position="529"/>
        <end position="538"/>
    </location>
</feature>
<dbReference type="PROSITE" id="PS50215">
    <property type="entry name" value="ADAM_MEPRO"/>
    <property type="match status" value="1"/>
</dbReference>
<evidence type="ECO:0000259" key="12">
    <source>
        <dbReference type="PROSITE" id="PS50214"/>
    </source>
</evidence>
<dbReference type="Gene3D" id="3.40.390.10">
    <property type="entry name" value="Collagenase (Catalytic Domain)"/>
    <property type="match status" value="1"/>
</dbReference>
<evidence type="ECO:0000256" key="8">
    <source>
        <dbReference type="PROSITE-ProRule" id="PRU00076"/>
    </source>
</evidence>
<dbReference type="InterPro" id="IPR034027">
    <property type="entry name" value="Reprolysin_adamalysin"/>
</dbReference>
<feature type="disulfide bond" evidence="7">
    <location>
        <begin position="329"/>
        <end position="349"/>
    </location>
</feature>
<comment type="subcellular location">
    <subcellularLocation>
        <location evidence="1">Membrane</location>
        <topology evidence="1">Single-pass membrane protein</topology>
    </subcellularLocation>
</comment>
<keyword evidence="15" id="KW-1185">Reference proteome</keyword>
<dbReference type="InterPro" id="IPR013111">
    <property type="entry name" value="EGF_extracell"/>
</dbReference>
<keyword evidence="9" id="KW-0862">Zinc</keyword>
<dbReference type="InterPro" id="IPR024079">
    <property type="entry name" value="MetalloPept_cat_dom_sf"/>
</dbReference>
<dbReference type="GO" id="GO:0006508">
    <property type="term" value="P:proteolysis"/>
    <property type="evidence" value="ECO:0007669"/>
    <property type="project" value="InterPro"/>
</dbReference>
<dbReference type="PROSITE" id="PS01186">
    <property type="entry name" value="EGF_2"/>
    <property type="match status" value="1"/>
</dbReference>
<feature type="domain" description="EGF-like" evidence="11">
    <location>
        <begin position="507"/>
        <end position="539"/>
    </location>
</feature>
<feature type="active site" evidence="9">
    <location>
        <position position="200"/>
    </location>
</feature>
<keyword evidence="9" id="KW-0479">Metal-binding</keyword>
<organism evidence="14 15">
    <name type="scientific">Oncorhynchus mykiss</name>
    <name type="common">Rainbow trout</name>
    <name type="synonym">Salmo gairdneri</name>
    <dbReference type="NCBI Taxonomy" id="8022"/>
    <lineage>
        <taxon>Eukaryota</taxon>
        <taxon>Metazoa</taxon>
        <taxon>Chordata</taxon>
        <taxon>Craniata</taxon>
        <taxon>Vertebrata</taxon>
        <taxon>Euteleostomi</taxon>
        <taxon>Actinopterygii</taxon>
        <taxon>Neopterygii</taxon>
        <taxon>Teleostei</taxon>
        <taxon>Protacanthopterygii</taxon>
        <taxon>Salmoniformes</taxon>
        <taxon>Salmonidae</taxon>
        <taxon>Salmoninae</taxon>
        <taxon>Oncorhynchus</taxon>
    </lineage>
</organism>
<dbReference type="Ensembl" id="ENSOMYT00000142567.1">
    <property type="protein sequence ID" value="ENSOMYP00000127290.1"/>
    <property type="gene ID" value="ENSOMYG00000051456.1"/>
</dbReference>
<dbReference type="InterPro" id="IPR001590">
    <property type="entry name" value="Peptidase_M12B"/>
</dbReference>
<dbReference type="SUPFAM" id="SSF57552">
    <property type="entry name" value="Blood coagulation inhibitor (disintegrin)"/>
    <property type="match status" value="1"/>
</dbReference>
<evidence type="ECO:0000256" key="9">
    <source>
        <dbReference type="PROSITE-ProRule" id="PRU00276"/>
    </source>
</evidence>
<feature type="compositionally biased region" description="Polar residues" evidence="10">
    <location>
        <begin position="602"/>
        <end position="635"/>
    </location>
</feature>
<evidence type="ECO:0000256" key="5">
    <source>
        <dbReference type="ARBA" id="ARBA00023136"/>
    </source>
</evidence>
<protein>
    <recommendedName>
        <fullName evidence="16">ADAM metallopeptidase domain 19a</fullName>
    </recommendedName>
</protein>
<reference evidence="14" key="3">
    <citation type="submission" date="2025-09" db="UniProtKB">
        <authorList>
            <consortium name="Ensembl"/>
        </authorList>
    </citation>
    <scope>IDENTIFICATION</scope>
</reference>
<reference evidence="14" key="1">
    <citation type="submission" date="2020-07" db="EMBL/GenBank/DDBJ databases">
        <title>A long reads based de novo assembly of the rainbow trout Arlee double haploid line genome.</title>
        <authorList>
            <person name="Gao G."/>
            <person name="Palti Y."/>
        </authorList>
    </citation>
    <scope>NUCLEOTIDE SEQUENCE [LARGE SCALE GENOMIC DNA]</scope>
</reference>
<sequence>MDSWAALSTCSGVRGLIALNSNDTYYLEPIRGLDSLHHSLVSADDLPIRGGTCGHGHQTGHPNLLSGLLKPLHQRVRDTHRHQQTQTHHDARRLCCVVVQFYRALNIRVPLIGLEVWKERDECIITEEPNTTLWSFLQWRQKLKSRKKHDNAQLLTGVIFKGTTIGMAPLEGMCSLENSGGINVDHSDLPIGAAATMAHEIGHNFGMSHDHEGCCVEATAEQGGCVMAAATGHPFPRVFSRCSKLDLDNYFQKGGGMCLFNMPDMKDLVGGKRCGNGFVEDGEECDCGEPEECSNDCCNANNCSLKAEAQCAHGVCCEGCKLKQAGTMCRGPAGACDLPEYCTGGSPYCPSNVYLLDGSSCQYGHAYCYNGMCLTHEQQCLQLWGYGARPAHDACFQDVNAAGNAFGNCGKDGQGNYMKCEKRFDDAKCGKIQCHSAAKKPKGTNAVSIDTTIRTDGMEVKCRGTYVYTTQDGQGDLPDPGLVMTGTKCGEGKVCRDRRCQNASFTELEGCIARCHGHGVCNSNGNCHCNRGWAPPFCEKLGLGGSVDSGPVQYHSELTFTHMLLPGIHDAPYQSSHVSWAWCWVFCLSSWFSYLGSSSPSTAIRSRAPTTTSGSPRETRTTRLTGNLQSLAAPL</sequence>
<keyword evidence="2 8" id="KW-0245">EGF-like domain</keyword>
<dbReference type="PROSITE" id="PS50214">
    <property type="entry name" value="DISINTEGRIN_2"/>
    <property type="match status" value="1"/>
</dbReference>
<dbReference type="InterPro" id="IPR006586">
    <property type="entry name" value="ADAM_Cys-rich"/>
</dbReference>
<evidence type="ECO:0000256" key="10">
    <source>
        <dbReference type="SAM" id="MobiDB-lite"/>
    </source>
</evidence>
<dbReference type="GO" id="GO:0016020">
    <property type="term" value="C:membrane"/>
    <property type="evidence" value="ECO:0007669"/>
    <property type="project" value="UniProtKB-SubCell"/>
</dbReference>
<dbReference type="CDD" id="cd04269">
    <property type="entry name" value="ZnMc_adamalysin_II_like"/>
    <property type="match status" value="1"/>
</dbReference>
<dbReference type="Gene3D" id="4.10.70.10">
    <property type="entry name" value="Disintegrin domain"/>
    <property type="match status" value="1"/>
</dbReference>
<keyword evidence="5" id="KW-0472">Membrane</keyword>
<dbReference type="Pfam" id="PF08516">
    <property type="entry name" value="ADAM_CR"/>
    <property type="match status" value="1"/>
</dbReference>
<feature type="binding site" evidence="9">
    <location>
        <position position="199"/>
    </location>
    <ligand>
        <name>Zn(2+)</name>
        <dbReference type="ChEBI" id="CHEBI:29105"/>
        <note>catalytic</note>
    </ligand>
</feature>
<keyword evidence="3" id="KW-0812">Transmembrane</keyword>
<dbReference type="SUPFAM" id="SSF55486">
    <property type="entry name" value="Metalloproteases ('zincins'), catalytic domain"/>
    <property type="match status" value="1"/>
</dbReference>
<evidence type="ECO:0000256" key="1">
    <source>
        <dbReference type="ARBA" id="ARBA00004167"/>
    </source>
</evidence>
<feature type="binding site" evidence="9">
    <location>
        <position position="209"/>
    </location>
    <ligand>
        <name>Zn(2+)</name>
        <dbReference type="ChEBI" id="CHEBI:29105"/>
        <note>catalytic</note>
    </ligand>
</feature>
<dbReference type="InterPro" id="IPR001762">
    <property type="entry name" value="Disintegrin_dom"/>
</dbReference>
<dbReference type="SMART" id="SM00608">
    <property type="entry name" value="ACR"/>
    <property type="match status" value="1"/>
</dbReference>
<evidence type="ECO:0000256" key="3">
    <source>
        <dbReference type="ARBA" id="ARBA00022692"/>
    </source>
</evidence>
<keyword evidence="6 8" id="KW-1015">Disulfide bond</keyword>
<evidence type="ECO:0000313" key="15">
    <source>
        <dbReference type="Proteomes" id="UP000694395"/>
    </source>
</evidence>
<dbReference type="GO" id="GO:0004222">
    <property type="term" value="F:metalloendopeptidase activity"/>
    <property type="evidence" value="ECO:0007669"/>
    <property type="project" value="InterPro"/>
</dbReference>
<dbReference type="PROSITE" id="PS50026">
    <property type="entry name" value="EGF_3"/>
    <property type="match status" value="1"/>
</dbReference>
<feature type="region of interest" description="Disordered" evidence="10">
    <location>
        <begin position="598"/>
        <end position="635"/>
    </location>
</feature>
<dbReference type="InterPro" id="IPR000742">
    <property type="entry name" value="EGF"/>
</dbReference>
<name>A0A8K9X2I2_ONCMY</name>
<dbReference type="FunFam" id="3.40.390.10:FF:000002">
    <property type="entry name" value="Disintegrin and metalloproteinase domain-containing protein 22"/>
    <property type="match status" value="1"/>
</dbReference>
<dbReference type="GO" id="GO:0046872">
    <property type="term" value="F:metal ion binding"/>
    <property type="evidence" value="ECO:0007669"/>
    <property type="project" value="UniProtKB-KW"/>
</dbReference>
<evidence type="ECO:0000256" key="2">
    <source>
        <dbReference type="ARBA" id="ARBA00022536"/>
    </source>
</evidence>
<dbReference type="AlphaFoldDB" id="A0A8K9X2I2"/>
<dbReference type="PANTHER" id="PTHR11905">
    <property type="entry name" value="ADAM A DISINTEGRIN AND METALLOPROTEASE DOMAIN"/>
    <property type="match status" value="1"/>
</dbReference>
<feature type="binding site" evidence="9">
    <location>
        <position position="203"/>
    </location>
    <ligand>
        <name>Zn(2+)</name>
        <dbReference type="ChEBI" id="CHEBI:29105"/>
        <note>catalytic</note>
    </ligand>
</feature>
<keyword evidence="4" id="KW-1133">Transmembrane helix</keyword>
<dbReference type="Pfam" id="PF07974">
    <property type="entry name" value="EGF_2"/>
    <property type="match status" value="1"/>
</dbReference>
<feature type="domain" description="Peptidase M12B" evidence="13">
    <location>
        <begin position="97"/>
        <end position="263"/>
    </location>
</feature>
<dbReference type="Pfam" id="PF01421">
    <property type="entry name" value="Reprolysin"/>
    <property type="match status" value="1"/>
</dbReference>
<evidence type="ECO:0000256" key="4">
    <source>
        <dbReference type="ARBA" id="ARBA00022989"/>
    </source>
</evidence>
<dbReference type="PRINTS" id="PR00289">
    <property type="entry name" value="DISINTEGRIN"/>
</dbReference>
<dbReference type="SMART" id="SM00050">
    <property type="entry name" value="DISIN"/>
    <property type="match status" value="1"/>
</dbReference>
<reference evidence="14" key="2">
    <citation type="submission" date="2025-08" db="UniProtKB">
        <authorList>
            <consortium name="Ensembl"/>
        </authorList>
    </citation>
    <scope>IDENTIFICATION</scope>
</reference>
<evidence type="ECO:0000256" key="7">
    <source>
        <dbReference type="PROSITE-ProRule" id="PRU00068"/>
    </source>
</evidence>
<dbReference type="Proteomes" id="UP000694395">
    <property type="component" value="Chromosome 21"/>
</dbReference>
<evidence type="ECO:0000259" key="11">
    <source>
        <dbReference type="PROSITE" id="PS50026"/>
    </source>
</evidence>
<proteinExistence type="predicted"/>
<dbReference type="PANTHER" id="PTHR11905:SF38">
    <property type="entry name" value="DISINTEGRIN AND METALLOPROTEINASE DOMAIN-CONTAINING PROTEIN 33"/>
    <property type="match status" value="1"/>
</dbReference>
<dbReference type="FunFam" id="4.10.70.10:FF:000001">
    <property type="entry name" value="Disintegrin and metalloproteinase domain-containing protein 22"/>
    <property type="match status" value="1"/>
</dbReference>
<dbReference type="InterPro" id="IPR036436">
    <property type="entry name" value="Disintegrin_dom_sf"/>
</dbReference>
<accession>A0A8K9X2I2</accession>
<feature type="disulfide bond" evidence="8">
    <location>
        <begin position="511"/>
        <end position="521"/>
    </location>
</feature>
<evidence type="ECO:0000259" key="13">
    <source>
        <dbReference type="PROSITE" id="PS50215"/>
    </source>
</evidence>
<dbReference type="GeneTree" id="ENSGT00940000158971"/>
<gene>
    <name evidence="14" type="primary">adam19a</name>
</gene>
<evidence type="ECO:0008006" key="16">
    <source>
        <dbReference type="Google" id="ProtNLM"/>
    </source>
</evidence>
<feature type="domain" description="Disintegrin" evidence="12">
    <location>
        <begin position="271"/>
        <end position="357"/>
    </location>
</feature>
<evidence type="ECO:0000313" key="14">
    <source>
        <dbReference type="Ensembl" id="ENSOMYP00000127290.1"/>
    </source>
</evidence>
<comment type="caution">
    <text evidence="8">Lacks conserved residue(s) required for the propagation of feature annotation.</text>
</comment>
<evidence type="ECO:0000256" key="6">
    <source>
        <dbReference type="ARBA" id="ARBA00023157"/>
    </source>
</evidence>
<dbReference type="Pfam" id="PF00200">
    <property type="entry name" value="Disintegrin"/>
    <property type="match status" value="1"/>
</dbReference>